<accession>A0A2K8SF22</accession>
<reference evidence="1 2" key="1">
    <citation type="submission" date="2017-12" db="EMBL/GenBank/DDBJ databases">
        <title>Complete genome sequence of Spiroplasma floricola 23-6 (ATCC 29989).</title>
        <authorList>
            <person name="Tsai Y.-M."/>
            <person name="Wu P.-S."/>
            <person name="Lo W.-S."/>
            <person name="Kuo C.-H."/>
        </authorList>
    </citation>
    <scope>NUCLEOTIDE SEQUENCE [LARGE SCALE GENOMIC DNA]</scope>
    <source>
        <strain evidence="1 2">23-6</strain>
    </source>
</reference>
<proteinExistence type="predicted"/>
<evidence type="ECO:0000313" key="2">
    <source>
        <dbReference type="Proteomes" id="UP000231823"/>
    </source>
</evidence>
<dbReference type="Proteomes" id="UP000231823">
    <property type="component" value="Chromosome"/>
</dbReference>
<keyword evidence="2" id="KW-1185">Reference proteome</keyword>
<dbReference type="KEGG" id="sfz:SFLOR_v1c07900"/>
<dbReference type="EMBL" id="CP025057">
    <property type="protein sequence ID" value="AUB31838.1"/>
    <property type="molecule type" value="Genomic_DNA"/>
</dbReference>
<organism evidence="1 2">
    <name type="scientific">Spiroplasma floricola 23-6</name>
    <dbReference type="NCBI Taxonomy" id="1336749"/>
    <lineage>
        <taxon>Bacteria</taxon>
        <taxon>Bacillati</taxon>
        <taxon>Mycoplasmatota</taxon>
        <taxon>Mollicutes</taxon>
        <taxon>Entomoplasmatales</taxon>
        <taxon>Spiroplasmataceae</taxon>
        <taxon>Spiroplasma</taxon>
    </lineage>
</organism>
<evidence type="ECO:0000313" key="1">
    <source>
        <dbReference type="EMBL" id="AUB31838.1"/>
    </source>
</evidence>
<sequence length="125" mass="14489">MKKELKMLYFLLIFLLLFLLSLALLKKQQTFYGSVYIQEYIDEQGIIKKDLYLLSSKNLNISLIDYIILETNQGNMFVNASKLEYSNSLIKININNIGSIKYPSNNVLIYGEKVSLLSYLLSNIF</sequence>
<gene>
    <name evidence="1" type="ORF">SFLOR_v1c07900</name>
</gene>
<protein>
    <submittedName>
        <fullName evidence="1">Uncharacterized protein</fullName>
    </submittedName>
</protein>
<name>A0A2K8SF22_9MOLU</name>
<dbReference type="RefSeq" id="WP_100916801.1">
    <property type="nucleotide sequence ID" value="NZ_CP025057.1"/>
</dbReference>
<dbReference type="AlphaFoldDB" id="A0A2K8SF22"/>